<gene>
    <name evidence="5" type="ORF">NZD86_15060</name>
</gene>
<dbReference type="InterPro" id="IPR036291">
    <property type="entry name" value="NAD(P)-bd_dom_sf"/>
</dbReference>
<evidence type="ECO:0000313" key="5">
    <source>
        <dbReference type="EMBL" id="WAH35589.1"/>
    </source>
</evidence>
<dbReference type="Proteomes" id="UP001164803">
    <property type="component" value="Chromosome"/>
</dbReference>
<dbReference type="PANTHER" id="PTHR42813">
    <property type="entry name" value="ZINC-TYPE ALCOHOL DEHYDROGENASE-LIKE"/>
    <property type="match status" value="1"/>
</dbReference>
<evidence type="ECO:0000256" key="1">
    <source>
        <dbReference type="ARBA" id="ARBA00001947"/>
    </source>
</evidence>
<proteinExistence type="predicted"/>
<reference evidence="5" key="1">
    <citation type="submission" date="2022-08" db="EMBL/GenBank/DDBJ databases">
        <title>Alicyclobacillus dauci DSM2870, complete genome.</title>
        <authorList>
            <person name="Wang Q."/>
            <person name="Cai R."/>
            <person name="Wang Z."/>
        </authorList>
    </citation>
    <scope>NUCLEOTIDE SEQUENCE</scope>
    <source>
        <strain evidence="5">DSM 28700</strain>
    </source>
</reference>
<organism evidence="5 6">
    <name type="scientific">Alicyclobacillus dauci</name>
    <dbReference type="NCBI Taxonomy" id="1475485"/>
    <lineage>
        <taxon>Bacteria</taxon>
        <taxon>Bacillati</taxon>
        <taxon>Bacillota</taxon>
        <taxon>Bacilli</taxon>
        <taxon>Bacillales</taxon>
        <taxon>Alicyclobacillaceae</taxon>
        <taxon>Alicyclobacillus</taxon>
    </lineage>
</organism>
<sequence>MKAVTFQGLRKIEVKDVPDPIIQNPDDIIVKITSTAIGGSDLHAVHGMTPYVKRDDILGCEAMGIVEAVGKSVTRVQRGDRVVIPCHVACGECRTCRRLQRPCVSTSDAGLSDELDEHDAPRAMIGHGVAGQAEYVRVPYGNFAPYVLPQSCELPDEHLLFLSDILPTAFWGVEEAGVKRGDTVVVLGCGPLGLLVHKLVWLKRPKRVLAVDYIEYRLAHAHIHNNVETINFTNGENTGELLRELTLGGADVVIDCVGMDGKKTLMERTETNLKIQSGTLSAIHTAARATRRGGTIQLLGTYGTRYNAFPLGDMYTRNITLKMGLAPVVHYMPRLFSLLESQAIDPTDVITHRVPLSDAKHAYEVFDAKMDNCIKVILKP</sequence>
<evidence type="ECO:0000256" key="3">
    <source>
        <dbReference type="ARBA" id="ARBA00022833"/>
    </source>
</evidence>
<keyword evidence="3" id="KW-0862">Zinc</keyword>
<name>A0ABY6YYR7_9BACL</name>
<evidence type="ECO:0000256" key="2">
    <source>
        <dbReference type="ARBA" id="ARBA00022723"/>
    </source>
</evidence>
<dbReference type="PANTHER" id="PTHR42813:SF2">
    <property type="entry name" value="DEHYDROGENASE, ZINC-CONTAINING, PUTATIVE (AFU_ORTHOLOGUE AFUA_2G02810)-RELATED"/>
    <property type="match status" value="1"/>
</dbReference>
<evidence type="ECO:0000313" key="6">
    <source>
        <dbReference type="Proteomes" id="UP001164803"/>
    </source>
</evidence>
<dbReference type="Gene3D" id="3.90.180.10">
    <property type="entry name" value="Medium-chain alcohol dehydrogenases, catalytic domain"/>
    <property type="match status" value="1"/>
</dbReference>
<dbReference type="EMBL" id="CP104064">
    <property type="protein sequence ID" value="WAH35589.1"/>
    <property type="molecule type" value="Genomic_DNA"/>
</dbReference>
<dbReference type="RefSeq" id="WP_268042872.1">
    <property type="nucleotide sequence ID" value="NZ_CP104064.1"/>
</dbReference>
<comment type="cofactor">
    <cofactor evidence="1">
        <name>Zn(2+)</name>
        <dbReference type="ChEBI" id="CHEBI:29105"/>
    </cofactor>
</comment>
<accession>A0ABY6YYR7</accession>
<keyword evidence="2" id="KW-0479">Metal-binding</keyword>
<dbReference type="SUPFAM" id="SSF51735">
    <property type="entry name" value="NAD(P)-binding Rossmann-fold domains"/>
    <property type="match status" value="1"/>
</dbReference>
<dbReference type="Pfam" id="PF08240">
    <property type="entry name" value="ADH_N"/>
    <property type="match status" value="1"/>
</dbReference>
<dbReference type="SUPFAM" id="SSF50129">
    <property type="entry name" value="GroES-like"/>
    <property type="match status" value="1"/>
</dbReference>
<evidence type="ECO:0000259" key="4">
    <source>
        <dbReference type="Pfam" id="PF08240"/>
    </source>
</evidence>
<dbReference type="InterPro" id="IPR011032">
    <property type="entry name" value="GroES-like_sf"/>
</dbReference>
<feature type="domain" description="Alcohol dehydrogenase-like N-terminal" evidence="4">
    <location>
        <begin position="25"/>
        <end position="145"/>
    </location>
</feature>
<keyword evidence="6" id="KW-1185">Reference proteome</keyword>
<dbReference type="InterPro" id="IPR013154">
    <property type="entry name" value="ADH-like_N"/>
</dbReference>
<dbReference type="Gene3D" id="3.40.50.720">
    <property type="entry name" value="NAD(P)-binding Rossmann-like Domain"/>
    <property type="match status" value="1"/>
</dbReference>
<protein>
    <submittedName>
        <fullName evidence="5">Alcohol dehydrogenase catalytic domain-containing protein</fullName>
    </submittedName>
</protein>